<feature type="domain" description="HpcH/HpaI aldolase/citrate lyase" evidence="6">
    <location>
        <begin position="10"/>
        <end position="228"/>
    </location>
</feature>
<accession>A0A3S9N508</accession>
<dbReference type="Proteomes" id="UP000277191">
    <property type="component" value="Chromosome 1"/>
</dbReference>
<evidence type="ECO:0000259" key="6">
    <source>
        <dbReference type="Pfam" id="PF03328"/>
    </source>
</evidence>
<evidence type="ECO:0000256" key="1">
    <source>
        <dbReference type="ARBA" id="ARBA00001946"/>
    </source>
</evidence>
<keyword evidence="7" id="KW-0456">Lyase</keyword>
<evidence type="ECO:0000313" key="7">
    <source>
        <dbReference type="EMBL" id="AZQ50868.1"/>
    </source>
</evidence>
<evidence type="ECO:0000256" key="2">
    <source>
        <dbReference type="ARBA" id="ARBA00022723"/>
    </source>
</evidence>
<dbReference type="AlphaFoldDB" id="A0A3S9N508"/>
<keyword evidence="3 5" id="KW-0460">Magnesium</keyword>
<dbReference type="GO" id="GO:0016829">
    <property type="term" value="F:lyase activity"/>
    <property type="evidence" value="ECO:0007669"/>
    <property type="project" value="UniProtKB-KW"/>
</dbReference>
<dbReference type="InterPro" id="IPR040442">
    <property type="entry name" value="Pyrv_kinase-like_dom_sf"/>
</dbReference>
<proteinExistence type="predicted"/>
<protein>
    <submittedName>
        <fullName evidence="7">CoA ester lyase</fullName>
    </submittedName>
</protein>
<feature type="binding site" evidence="5">
    <location>
        <position position="160"/>
    </location>
    <ligand>
        <name>Mg(2+)</name>
        <dbReference type="ChEBI" id="CHEBI:18420"/>
    </ligand>
</feature>
<dbReference type="EMBL" id="CP034545">
    <property type="protein sequence ID" value="AZQ50868.1"/>
    <property type="molecule type" value="Genomic_DNA"/>
</dbReference>
<dbReference type="PANTHER" id="PTHR32308:SF0">
    <property type="entry name" value="HPCH_HPAI ALDOLASE_CITRATE LYASE DOMAIN-CONTAINING PROTEIN"/>
    <property type="match status" value="1"/>
</dbReference>
<evidence type="ECO:0000256" key="3">
    <source>
        <dbReference type="ARBA" id="ARBA00022842"/>
    </source>
</evidence>
<keyword evidence="2 5" id="KW-0479">Metal-binding</keyword>
<dbReference type="InterPro" id="IPR015813">
    <property type="entry name" value="Pyrv/PenolPyrv_kinase-like_dom"/>
</dbReference>
<dbReference type="Pfam" id="PF03328">
    <property type="entry name" value="HpcH_HpaI"/>
    <property type="match status" value="1"/>
</dbReference>
<organism evidence="7 8">
    <name type="scientific">Burkholderia cenocepacia</name>
    <dbReference type="NCBI Taxonomy" id="95486"/>
    <lineage>
        <taxon>Bacteria</taxon>
        <taxon>Pseudomonadati</taxon>
        <taxon>Pseudomonadota</taxon>
        <taxon>Betaproteobacteria</taxon>
        <taxon>Burkholderiales</taxon>
        <taxon>Burkholderiaceae</taxon>
        <taxon>Burkholderia</taxon>
        <taxon>Burkholderia cepacia complex</taxon>
    </lineage>
</organism>
<dbReference type="PIRSF" id="PIRSF015582">
    <property type="entry name" value="Cit_lyase_B"/>
    <property type="match status" value="1"/>
</dbReference>
<dbReference type="RefSeq" id="WP_126360979.1">
    <property type="nucleotide sequence ID" value="NZ_CP034545.1"/>
</dbReference>
<feature type="binding site" evidence="5">
    <location>
        <position position="133"/>
    </location>
    <ligand>
        <name>Mg(2+)</name>
        <dbReference type="ChEBI" id="CHEBI:18420"/>
    </ligand>
</feature>
<feature type="binding site" evidence="4">
    <location>
        <position position="133"/>
    </location>
    <ligand>
        <name>substrate</name>
    </ligand>
</feature>
<gene>
    <name evidence="7" type="ORF">D5R55_07550</name>
</gene>
<feature type="binding site" evidence="4">
    <location>
        <position position="71"/>
    </location>
    <ligand>
        <name>substrate</name>
    </ligand>
</feature>
<name>A0A3S9N508_9BURK</name>
<dbReference type="InterPro" id="IPR011206">
    <property type="entry name" value="Citrate_lyase_beta/mcl1/mcl2"/>
</dbReference>
<dbReference type="PANTHER" id="PTHR32308">
    <property type="entry name" value="LYASE BETA SUBUNIT, PUTATIVE (AFU_ORTHOLOGUE AFUA_4G13030)-RELATED"/>
    <property type="match status" value="1"/>
</dbReference>
<dbReference type="GO" id="GO:0006107">
    <property type="term" value="P:oxaloacetate metabolic process"/>
    <property type="evidence" value="ECO:0007669"/>
    <property type="project" value="TreeGrafter"/>
</dbReference>
<dbReference type="Gene3D" id="3.20.20.60">
    <property type="entry name" value="Phosphoenolpyruvate-binding domains"/>
    <property type="match status" value="1"/>
</dbReference>
<dbReference type="SUPFAM" id="SSF51621">
    <property type="entry name" value="Phosphoenolpyruvate/pyruvate domain"/>
    <property type="match status" value="1"/>
</dbReference>
<dbReference type="InterPro" id="IPR005000">
    <property type="entry name" value="Aldolase/citrate-lyase_domain"/>
</dbReference>
<evidence type="ECO:0000256" key="4">
    <source>
        <dbReference type="PIRSR" id="PIRSR015582-1"/>
    </source>
</evidence>
<evidence type="ECO:0000256" key="5">
    <source>
        <dbReference type="PIRSR" id="PIRSR015582-2"/>
    </source>
</evidence>
<comment type="cofactor">
    <cofactor evidence="1">
        <name>Mg(2+)</name>
        <dbReference type="ChEBI" id="CHEBI:18420"/>
    </cofactor>
</comment>
<evidence type="ECO:0000313" key="8">
    <source>
        <dbReference type="Proteomes" id="UP000277191"/>
    </source>
</evidence>
<dbReference type="GO" id="GO:0000287">
    <property type="term" value="F:magnesium ion binding"/>
    <property type="evidence" value="ECO:0007669"/>
    <property type="project" value="TreeGrafter"/>
</dbReference>
<reference evidence="7 8" key="1">
    <citation type="submission" date="2018-12" db="EMBL/GenBank/DDBJ databases">
        <title>Cadmium resistance mechanism in endophytic bacteria Burkholderia cenocepacia YG-3.</title>
        <authorList>
            <person name="Zhang X."/>
            <person name="Wang X."/>
            <person name="Zhu Y."/>
        </authorList>
    </citation>
    <scope>NUCLEOTIDE SEQUENCE [LARGE SCALE GENOMIC DNA]</scope>
    <source>
        <strain evidence="7 8">YG-3</strain>
    </source>
</reference>
<sequence>MNSSSQPVWRSLLYVPAHVPRFVEKAATSAADALILDLEDSVPFACKRDARDGLADAVPRLRAAGRDVLVRANGPLDLLVPDLRAAVQAGVHGVVLPKVRGGSHVEAIDELLATLEDEAGAAPGSTRVVAIIETPRAFQAMDRIARASPRVVAMMLGGADFALNCESGTGADVLRVPKQLLIIAARAAGILPLGLLGGLDELRDLEAFERIARASAEFGYAGATCVHPLQVDALNRAFRPDDDAVRDARAVLAAYDDARANGRGALRLDGRMVDAAGVAQATRVLARDAAVRARAR</sequence>